<dbReference type="Proteomes" id="UP000220353">
    <property type="component" value="Unassembled WGS sequence"/>
</dbReference>
<evidence type="ECO:0000313" key="1">
    <source>
        <dbReference type="EMBL" id="PDT47302.1"/>
    </source>
</evidence>
<sequence length="68" mass="7735">MRRREFFSFAAAGAVTVPSVAHSEDRIQSLTEQIATAVRREFPDIKSVEITYNPEDERVPLVIVAFRI</sequence>
<accession>A0A2A6LYI5</accession>
<comment type="caution">
    <text evidence="1">The sequence shown here is derived from an EMBL/GenBank/DDBJ whole genome shotgun (WGS) entry which is preliminary data.</text>
</comment>
<protein>
    <submittedName>
        <fullName evidence="1">Uncharacterized protein</fullName>
    </submittedName>
</protein>
<dbReference type="AlphaFoldDB" id="A0A2A6LYI5"/>
<dbReference type="EMBL" id="NWTC01000009">
    <property type="protein sequence ID" value="PDT47302.1"/>
    <property type="molecule type" value="Genomic_DNA"/>
</dbReference>
<name>A0A2A6LYI5_RHIFR</name>
<proteinExistence type="predicted"/>
<reference evidence="1 2" key="1">
    <citation type="submission" date="2017-09" db="EMBL/GenBank/DDBJ databases">
        <title>Comparative genomics of rhizobia isolated from Phaseolus vulgaris in China.</title>
        <authorList>
            <person name="Tong W."/>
        </authorList>
    </citation>
    <scope>NUCLEOTIDE SEQUENCE [LARGE SCALE GENOMIC DNA]</scope>
    <source>
        <strain evidence="1 2">PCH1</strain>
    </source>
</reference>
<organism evidence="1 2">
    <name type="scientific">Rhizobium fredii</name>
    <name type="common">Sinorhizobium fredii</name>
    <dbReference type="NCBI Taxonomy" id="380"/>
    <lineage>
        <taxon>Bacteria</taxon>
        <taxon>Pseudomonadati</taxon>
        <taxon>Pseudomonadota</taxon>
        <taxon>Alphaproteobacteria</taxon>
        <taxon>Hyphomicrobiales</taxon>
        <taxon>Rhizobiaceae</taxon>
        <taxon>Sinorhizobium/Ensifer group</taxon>
        <taxon>Sinorhizobium</taxon>
    </lineage>
</organism>
<evidence type="ECO:0000313" key="2">
    <source>
        <dbReference type="Proteomes" id="UP000220353"/>
    </source>
</evidence>
<dbReference type="RefSeq" id="WP_097586910.1">
    <property type="nucleotide sequence ID" value="NZ_NWTC01000009.1"/>
</dbReference>
<gene>
    <name evidence="1" type="ORF">CO661_14060</name>
</gene>